<dbReference type="EMBL" id="CP075866">
    <property type="protein sequence ID" value="QYS98303.1"/>
    <property type="molecule type" value="Genomic_DNA"/>
</dbReference>
<proteinExistence type="predicted"/>
<organism evidence="1 2">
    <name type="scientific">Trichoderma simmonsii</name>
    <dbReference type="NCBI Taxonomy" id="1491479"/>
    <lineage>
        <taxon>Eukaryota</taxon>
        <taxon>Fungi</taxon>
        <taxon>Dikarya</taxon>
        <taxon>Ascomycota</taxon>
        <taxon>Pezizomycotina</taxon>
        <taxon>Sordariomycetes</taxon>
        <taxon>Hypocreomycetidae</taxon>
        <taxon>Hypocreales</taxon>
        <taxon>Hypocreaceae</taxon>
        <taxon>Trichoderma</taxon>
    </lineage>
</organism>
<dbReference type="Proteomes" id="UP000826661">
    <property type="component" value="Chromosome III"/>
</dbReference>
<sequence>MLATAWSINFAKPLLVPGTTRCPCSLKLLRPTLRNPAVDYPLFSANAATGQFDDTATNAGCVPFNTVNRT</sequence>
<gene>
    <name evidence="1" type="ORF">H0G86_005490</name>
</gene>
<name>A0A8G0L9M8_9HYPO</name>
<evidence type="ECO:0000313" key="1">
    <source>
        <dbReference type="EMBL" id="QYS98303.1"/>
    </source>
</evidence>
<reference evidence="1 2" key="1">
    <citation type="journal article" date="2021" name="BMC Genomics">
        <title>Telomere-to-telomere genome assembly of asparaginase-producing Trichoderma simmonsii.</title>
        <authorList>
            <person name="Chung D."/>
            <person name="Kwon Y.M."/>
            <person name="Yang Y."/>
        </authorList>
    </citation>
    <scope>NUCLEOTIDE SEQUENCE [LARGE SCALE GENOMIC DNA]</scope>
    <source>
        <strain evidence="1 2">GH-Sj1</strain>
    </source>
</reference>
<accession>A0A8G0L9M8</accession>
<evidence type="ECO:0000313" key="2">
    <source>
        <dbReference type="Proteomes" id="UP000826661"/>
    </source>
</evidence>
<dbReference type="AlphaFoldDB" id="A0A8G0L9M8"/>
<protein>
    <submittedName>
        <fullName evidence="1">Uncharacterized protein</fullName>
    </submittedName>
</protein>
<keyword evidence="2" id="KW-1185">Reference proteome</keyword>